<feature type="compositionally biased region" description="Low complexity" evidence="2">
    <location>
        <begin position="133"/>
        <end position="160"/>
    </location>
</feature>
<dbReference type="InterPro" id="IPR018466">
    <property type="entry name" value="Kre9/Knh1-like_N"/>
</dbReference>
<feature type="region of interest" description="Disordered" evidence="2">
    <location>
        <begin position="133"/>
        <end position="224"/>
    </location>
</feature>
<feature type="compositionally biased region" description="Gly residues" evidence="2">
    <location>
        <begin position="215"/>
        <end position="224"/>
    </location>
</feature>
<protein>
    <recommendedName>
        <fullName evidence="4">Yeast cell wall synthesis Kre9/Knh1-like N-terminal domain-containing protein</fullName>
    </recommendedName>
</protein>
<dbReference type="EMBL" id="WIPF01000231">
    <property type="protein sequence ID" value="KAF3198804.1"/>
    <property type="molecule type" value="Genomic_DNA"/>
</dbReference>
<evidence type="ECO:0000256" key="1">
    <source>
        <dbReference type="ARBA" id="ARBA00022729"/>
    </source>
</evidence>
<organism evidence="5 6">
    <name type="scientific">Orbilia oligospora</name>
    <name type="common">Nematode-trapping fungus</name>
    <name type="synonym">Arthrobotrys oligospora</name>
    <dbReference type="NCBI Taxonomy" id="2813651"/>
    <lineage>
        <taxon>Eukaryota</taxon>
        <taxon>Fungi</taxon>
        <taxon>Dikarya</taxon>
        <taxon>Ascomycota</taxon>
        <taxon>Pezizomycotina</taxon>
        <taxon>Orbiliomycetes</taxon>
        <taxon>Orbiliales</taxon>
        <taxon>Orbiliaceae</taxon>
        <taxon>Orbilia</taxon>
    </lineage>
</organism>
<keyword evidence="1 3" id="KW-0732">Signal</keyword>
<feature type="chain" id="PRO_5028840111" description="Yeast cell wall synthesis Kre9/Knh1-like N-terminal domain-containing protein" evidence="3">
    <location>
        <begin position="22"/>
        <end position="224"/>
    </location>
</feature>
<sequence length="224" mass="22928">MHFLKTAVSLALAVFAAAATAQTTNTNKPNFITAPPVGAVINAGDKVDIEWQNPRGDQVTITIMDGAASDLKQVRTVVTGAPNNGKYTWEVPENIPRSGTYSIRISYDNDPDHYNYSDRFTVLSDVTADPVSSSATTAAPVTTSAATTGAASTSSRAANTSEDDSESSTTIRTSTSTRRTSTSESTGEPTSLGAPPSAGTSTLSSPLAVIMAGEGDSGGGDEGG</sequence>
<dbReference type="Pfam" id="PF10342">
    <property type="entry name" value="Kre9_KNH"/>
    <property type="match status" value="1"/>
</dbReference>
<dbReference type="AlphaFoldDB" id="A0A7C8Q6E7"/>
<evidence type="ECO:0000256" key="2">
    <source>
        <dbReference type="SAM" id="MobiDB-lite"/>
    </source>
</evidence>
<dbReference type="PANTHER" id="PTHR40633">
    <property type="entry name" value="MATRIX PROTEIN, PUTATIVE (AFU_ORTHOLOGUE AFUA_8G05410)-RELATED"/>
    <property type="match status" value="1"/>
</dbReference>
<feature type="domain" description="Yeast cell wall synthesis Kre9/Knh1-like N-terminal" evidence="4">
    <location>
        <begin position="35"/>
        <end position="122"/>
    </location>
</feature>
<dbReference type="PANTHER" id="PTHR40633:SF1">
    <property type="entry name" value="GPI ANCHORED SERINE-THREONINE RICH PROTEIN (AFU_ORTHOLOGUE AFUA_1G03630)"/>
    <property type="match status" value="1"/>
</dbReference>
<feature type="compositionally biased region" description="Low complexity" evidence="2">
    <location>
        <begin position="167"/>
        <end position="186"/>
    </location>
</feature>
<evidence type="ECO:0000256" key="3">
    <source>
        <dbReference type="SAM" id="SignalP"/>
    </source>
</evidence>
<evidence type="ECO:0000259" key="4">
    <source>
        <dbReference type="Pfam" id="PF10342"/>
    </source>
</evidence>
<evidence type="ECO:0000313" key="5">
    <source>
        <dbReference type="EMBL" id="KAF3198804.1"/>
    </source>
</evidence>
<name>A0A7C8Q6E7_ORBOL</name>
<proteinExistence type="predicted"/>
<dbReference type="Proteomes" id="UP000483672">
    <property type="component" value="Unassembled WGS sequence"/>
</dbReference>
<evidence type="ECO:0000313" key="6">
    <source>
        <dbReference type="Proteomes" id="UP000483672"/>
    </source>
</evidence>
<comment type="caution">
    <text evidence="5">The sequence shown here is derived from an EMBL/GenBank/DDBJ whole genome shotgun (WGS) entry which is preliminary data.</text>
</comment>
<reference evidence="5 6" key="1">
    <citation type="submission" date="2019-06" db="EMBL/GenBank/DDBJ databases">
        <authorList>
            <person name="Palmer J.M."/>
        </authorList>
    </citation>
    <scope>NUCLEOTIDE SEQUENCE [LARGE SCALE GENOMIC DNA]</scope>
    <source>
        <strain evidence="5 6">TWF191</strain>
    </source>
</reference>
<feature type="signal peptide" evidence="3">
    <location>
        <begin position="1"/>
        <end position="21"/>
    </location>
</feature>
<dbReference type="InterPro" id="IPR052982">
    <property type="entry name" value="SRP1/TIP1-like"/>
</dbReference>
<gene>
    <name evidence="5" type="ORF">TWF191_004766</name>
</gene>
<accession>A0A7C8Q6E7</accession>